<sequence length="335" mass="35389">MTHAPLLLIGGSGVVGQYAARYLHAEHPTLPLLIGGRNQAKAQEIAASITHAEGVAIDLTTDDLGLGDRQVSGVVVLVKDETLASVRFAQARGVPHVSISSGAAEIGPDMAAWLHRPEASAVVLGADWLVGSATIPAVKLAERFRRVDTINVGALLDEQEAAGPATEHDFKRLGEIMPAALTRRDGAFYWRAGENASAGFHAVDGTPVEATAFSPFDIMGLANATGAPNIAFNLATGITSSRRRGEGMSTEIIIDMQGEGLDGAPLRLRQAVVHPQGQRPLTATGVTLLTERVLGLDGRPAQRPGLYFPYQLIDFDTWKARMTKTGGQLLSLAVL</sequence>
<dbReference type="AlphaFoldDB" id="A0A2P8VME2"/>
<accession>A0A2P8VME2</accession>
<reference evidence="1 2" key="1">
    <citation type="submission" date="2018-03" db="EMBL/GenBank/DDBJ databases">
        <title>Draft genome sequence of the first documented clinical Siccibacter turicensis isolate in Austria.</title>
        <authorList>
            <person name="Lepuschitz S."/>
            <person name="Pekard-Amenitsch S."/>
            <person name="Haunold R."/>
            <person name="Schill S."/>
            <person name="Mach R."/>
            <person name="Allerberger F."/>
            <person name="Ruppitsch W."/>
            <person name="Forsythe S.J."/>
        </authorList>
    </citation>
    <scope>NUCLEOTIDE SEQUENCE [LARGE SCALE GENOMIC DNA]</scope>
    <source>
        <strain evidence="1 2">6100069499-17</strain>
    </source>
</reference>
<dbReference type="OrthoDB" id="3518805at2"/>
<keyword evidence="2" id="KW-1185">Reference proteome</keyword>
<proteinExistence type="predicted"/>
<dbReference type="SUPFAM" id="SSF51735">
    <property type="entry name" value="NAD(P)-binding Rossmann-fold domains"/>
    <property type="match status" value="1"/>
</dbReference>
<dbReference type="Gene3D" id="3.40.50.720">
    <property type="entry name" value="NAD(P)-binding Rossmann-like Domain"/>
    <property type="match status" value="1"/>
</dbReference>
<comment type="caution">
    <text evidence="1">The sequence shown here is derived from an EMBL/GenBank/DDBJ whole genome shotgun (WGS) entry which is preliminary data.</text>
</comment>
<evidence type="ECO:0000313" key="2">
    <source>
        <dbReference type="Proteomes" id="UP000240212"/>
    </source>
</evidence>
<dbReference type="EMBL" id="PYEP01000002">
    <property type="protein sequence ID" value="PSN08560.1"/>
    <property type="molecule type" value="Genomic_DNA"/>
</dbReference>
<dbReference type="InterPro" id="IPR036291">
    <property type="entry name" value="NAD(P)-bd_dom_sf"/>
</dbReference>
<name>A0A2P8VME2_9ENTR</name>
<dbReference type="STRING" id="1388748.GCA_000463155_03134"/>
<gene>
    <name evidence="1" type="ORF">C7G83_04120</name>
</gene>
<dbReference type="Proteomes" id="UP000240212">
    <property type="component" value="Unassembled WGS sequence"/>
</dbReference>
<protein>
    <submittedName>
        <fullName evidence="1">Saccharopine dehydrogenase</fullName>
    </submittedName>
</protein>
<dbReference type="RefSeq" id="WP_106876347.1">
    <property type="nucleotide sequence ID" value="NZ_JAXCWX010000001.1"/>
</dbReference>
<organism evidence="1 2">
    <name type="scientific">Siccibacter turicensis</name>
    <dbReference type="NCBI Taxonomy" id="357233"/>
    <lineage>
        <taxon>Bacteria</taxon>
        <taxon>Pseudomonadati</taxon>
        <taxon>Pseudomonadota</taxon>
        <taxon>Gammaproteobacteria</taxon>
        <taxon>Enterobacterales</taxon>
        <taxon>Enterobacteriaceae</taxon>
        <taxon>Siccibacter</taxon>
    </lineage>
</organism>
<evidence type="ECO:0000313" key="1">
    <source>
        <dbReference type="EMBL" id="PSN08560.1"/>
    </source>
</evidence>